<dbReference type="PANTHER" id="PTHR11614">
    <property type="entry name" value="PHOSPHOLIPASE-RELATED"/>
    <property type="match status" value="1"/>
</dbReference>
<reference evidence="3 4" key="1">
    <citation type="submission" date="2024-03" db="EMBL/GenBank/DDBJ databases">
        <title>Complete genome sequence of the green alga Chloropicon roscoffensis RCC1871.</title>
        <authorList>
            <person name="Lemieux C."/>
            <person name="Pombert J.-F."/>
            <person name="Otis C."/>
            <person name="Turmel M."/>
        </authorList>
    </citation>
    <scope>NUCLEOTIDE SEQUENCE [LARGE SCALE GENOMIC DNA]</scope>
    <source>
        <strain evidence="3 4">RCC1871</strain>
    </source>
</reference>
<feature type="transmembrane region" description="Helical" evidence="1">
    <location>
        <begin position="17"/>
        <end position="37"/>
    </location>
</feature>
<protein>
    <submittedName>
        <fullName evidence="3">Phospolipase</fullName>
    </submittedName>
</protein>
<keyword evidence="4" id="KW-1185">Reference proteome</keyword>
<dbReference type="Proteomes" id="UP001472866">
    <property type="component" value="Chromosome 03"/>
</dbReference>
<dbReference type="InterPro" id="IPR029058">
    <property type="entry name" value="AB_hydrolase_fold"/>
</dbReference>
<name>A0AAX4P565_9CHLO</name>
<feature type="transmembrane region" description="Helical" evidence="1">
    <location>
        <begin position="58"/>
        <end position="86"/>
    </location>
</feature>
<feature type="domain" description="Serine aminopeptidase S33" evidence="2">
    <location>
        <begin position="147"/>
        <end position="403"/>
    </location>
</feature>
<sequence length="428" mass="45694">MGSGTSAPACAVTLGRVLLAAIASPLTSIAGGLVLLFSAPARLWKMHKEGDLSATKAILGTVLAALVSLPIGAIVGIVFGFLSAIYGRRSPEKPFSLGPACNTRHSCPPSAEREAQNLKASSPELVYETTKLGMTHANVVRPRDATAKGVVIVQHGLHCHGGAPRSLRVAAHFARSGYVSYLPDAKGHGRSEGSWAVVESLEDLAADLAAFCSEVAELHPGLPLFIQGESMGGLLVLSSPLHMSPQTLDRLDGIVAVCPALMVADDAGDPLLEEFIRLWPLRLLKGLFPKFPATPGPKGNIFSSDEALNKAAQESIENDPLEYCGDTKFSTAMTFADALLTERNRAALVKKLQTVDKPLLLLHGTADKCVDIRCSREFLDGSSSGDKRLVEYEGKSHVLLSDNEETRAKFLSDMTDFVEEQIKKKNAF</sequence>
<evidence type="ECO:0000313" key="3">
    <source>
        <dbReference type="EMBL" id="WZN61052.1"/>
    </source>
</evidence>
<dbReference type="EMBL" id="CP151503">
    <property type="protein sequence ID" value="WZN61052.1"/>
    <property type="molecule type" value="Genomic_DNA"/>
</dbReference>
<dbReference type="InterPro" id="IPR051044">
    <property type="entry name" value="MAG_DAG_Lipase"/>
</dbReference>
<evidence type="ECO:0000256" key="1">
    <source>
        <dbReference type="SAM" id="Phobius"/>
    </source>
</evidence>
<dbReference type="Pfam" id="PF12146">
    <property type="entry name" value="Hydrolase_4"/>
    <property type="match status" value="1"/>
</dbReference>
<dbReference type="InterPro" id="IPR022742">
    <property type="entry name" value="Hydrolase_4"/>
</dbReference>
<gene>
    <name evidence="3" type="ORF">HKI87_03g25860</name>
</gene>
<accession>A0AAX4P565</accession>
<organism evidence="3 4">
    <name type="scientific">Chloropicon roscoffensis</name>
    <dbReference type="NCBI Taxonomy" id="1461544"/>
    <lineage>
        <taxon>Eukaryota</taxon>
        <taxon>Viridiplantae</taxon>
        <taxon>Chlorophyta</taxon>
        <taxon>Chloropicophyceae</taxon>
        <taxon>Chloropicales</taxon>
        <taxon>Chloropicaceae</taxon>
        <taxon>Chloropicon</taxon>
    </lineage>
</organism>
<evidence type="ECO:0000259" key="2">
    <source>
        <dbReference type="Pfam" id="PF12146"/>
    </source>
</evidence>
<evidence type="ECO:0000313" key="4">
    <source>
        <dbReference type="Proteomes" id="UP001472866"/>
    </source>
</evidence>
<proteinExistence type="predicted"/>
<dbReference type="Gene3D" id="3.40.50.1820">
    <property type="entry name" value="alpha/beta hydrolase"/>
    <property type="match status" value="1"/>
</dbReference>
<keyword evidence="1" id="KW-0812">Transmembrane</keyword>
<dbReference type="SUPFAM" id="SSF53474">
    <property type="entry name" value="alpha/beta-Hydrolases"/>
    <property type="match status" value="1"/>
</dbReference>
<keyword evidence="1" id="KW-0472">Membrane</keyword>
<dbReference type="AlphaFoldDB" id="A0AAX4P565"/>
<keyword evidence="1" id="KW-1133">Transmembrane helix</keyword>